<dbReference type="AlphaFoldDB" id="A0A1H0CSX7"/>
<reference evidence="3" key="1">
    <citation type="submission" date="2016-10" db="EMBL/GenBank/DDBJ databases">
        <authorList>
            <person name="Varghese N."/>
            <person name="Submissions S."/>
        </authorList>
    </citation>
    <scope>NUCLEOTIDE SEQUENCE [LARGE SCALE GENOMIC DNA]</scope>
    <source>
        <strain evidence="3">CGMCC 1.10369</strain>
    </source>
</reference>
<feature type="transmembrane region" description="Helical" evidence="1">
    <location>
        <begin position="6"/>
        <end position="21"/>
    </location>
</feature>
<gene>
    <name evidence="2" type="ORF">SAMN04488053_102220</name>
</gene>
<keyword evidence="1" id="KW-1133">Transmembrane helix</keyword>
<sequence length="178" mass="20929">MQWLYLITAVVMSILAVYHLFTDRFRKLSGNTVLFELDDPKKISTSSIIYKSSIYACYIVFLLSILLFMQLFTNFTTATLLFVVVFLLGMFILLTLDKVFQVQGDAVIFAGYHAKWSKIRIIKWGKQRRHRRQLIMELVKGQRIKTTVPNEEKQRLENFLADYVYVEKEKDQKKSPTN</sequence>
<feature type="transmembrane region" description="Helical" evidence="1">
    <location>
        <begin position="52"/>
        <end position="72"/>
    </location>
</feature>
<evidence type="ECO:0008006" key="4">
    <source>
        <dbReference type="Google" id="ProtNLM"/>
    </source>
</evidence>
<keyword evidence="1" id="KW-0812">Transmembrane</keyword>
<proteinExistence type="predicted"/>
<feature type="transmembrane region" description="Helical" evidence="1">
    <location>
        <begin position="78"/>
        <end position="96"/>
    </location>
</feature>
<name>A0A1H0CSX7_9BACI</name>
<accession>A0A1H0CSX7</accession>
<evidence type="ECO:0000313" key="3">
    <source>
        <dbReference type="Proteomes" id="UP000198778"/>
    </source>
</evidence>
<keyword evidence="3" id="KW-1185">Reference proteome</keyword>
<keyword evidence="1" id="KW-0472">Membrane</keyword>
<dbReference type="RefSeq" id="WP_090841488.1">
    <property type="nucleotide sequence ID" value="NZ_FNIL01000002.1"/>
</dbReference>
<dbReference type="STRING" id="745820.SAMN04488053_102220"/>
<protein>
    <recommendedName>
        <fullName evidence="4">DUF986 domain-containing protein</fullName>
    </recommendedName>
</protein>
<organism evidence="2 3">
    <name type="scientific">Alkalicoccus daliensis</name>
    <dbReference type="NCBI Taxonomy" id="745820"/>
    <lineage>
        <taxon>Bacteria</taxon>
        <taxon>Bacillati</taxon>
        <taxon>Bacillota</taxon>
        <taxon>Bacilli</taxon>
        <taxon>Bacillales</taxon>
        <taxon>Bacillaceae</taxon>
        <taxon>Alkalicoccus</taxon>
    </lineage>
</organism>
<evidence type="ECO:0000313" key="2">
    <source>
        <dbReference type="EMBL" id="SDN60979.1"/>
    </source>
</evidence>
<dbReference type="OrthoDB" id="2854917at2"/>
<dbReference type="Proteomes" id="UP000198778">
    <property type="component" value="Unassembled WGS sequence"/>
</dbReference>
<dbReference type="EMBL" id="FNIL01000002">
    <property type="protein sequence ID" value="SDN60979.1"/>
    <property type="molecule type" value="Genomic_DNA"/>
</dbReference>
<evidence type="ECO:0000256" key="1">
    <source>
        <dbReference type="SAM" id="Phobius"/>
    </source>
</evidence>